<dbReference type="InterPro" id="IPR018392">
    <property type="entry name" value="LysM"/>
</dbReference>
<protein>
    <recommendedName>
        <fullName evidence="1">LysM domain-containing protein</fullName>
    </recommendedName>
</protein>
<dbReference type="CDD" id="cd00118">
    <property type="entry name" value="LysM"/>
    <property type="match status" value="1"/>
</dbReference>
<accession>V2TH29</accession>
<gene>
    <name evidence="2" type="ORF">P256_02386</name>
</gene>
<reference evidence="2 3" key="1">
    <citation type="submission" date="2013-10" db="EMBL/GenBank/DDBJ databases">
        <title>The Genome Sequence of Acinetobacter nectaris CIP 110549.</title>
        <authorList>
            <consortium name="The Broad Institute Genomics Platform"/>
            <consortium name="The Broad Institute Genome Sequencing Center for Infectious Disease"/>
            <person name="Cerqueira G."/>
            <person name="Feldgarden M."/>
            <person name="Courvalin P."/>
            <person name="Grillot-Courvalin C."/>
            <person name="Clermont D."/>
            <person name="Rocha E."/>
            <person name="Yoon E.-J."/>
            <person name="Nemec A."/>
            <person name="Young S.K."/>
            <person name="Zeng Q."/>
            <person name="Gargeya S."/>
            <person name="Fitzgerald M."/>
            <person name="Abouelleil A."/>
            <person name="Alvarado L."/>
            <person name="Berlin A.M."/>
            <person name="Chapman S.B."/>
            <person name="Gainer-Dewar J."/>
            <person name="Goldberg J."/>
            <person name="Gnerre S."/>
            <person name="Griggs A."/>
            <person name="Gujja S."/>
            <person name="Hansen M."/>
            <person name="Howarth C."/>
            <person name="Imamovic A."/>
            <person name="Ireland A."/>
            <person name="Larimer J."/>
            <person name="McCowan C."/>
            <person name="Murphy C."/>
            <person name="Pearson M."/>
            <person name="Poon T.W."/>
            <person name="Priest M."/>
            <person name="Roberts A."/>
            <person name="Saif S."/>
            <person name="Shea T."/>
            <person name="Sykes S."/>
            <person name="Wortman J."/>
            <person name="Nusbaum C."/>
            <person name="Birren B."/>
        </authorList>
    </citation>
    <scope>NUCLEOTIDE SEQUENCE [LARGE SCALE GENOMIC DNA]</scope>
    <source>
        <strain evidence="2 3">CIP 110549</strain>
    </source>
</reference>
<dbReference type="EMBL" id="AYER01000011">
    <property type="protein sequence ID" value="ESK36941.1"/>
    <property type="molecule type" value="Genomic_DNA"/>
</dbReference>
<evidence type="ECO:0000259" key="1">
    <source>
        <dbReference type="PROSITE" id="PS51782"/>
    </source>
</evidence>
<dbReference type="AlphaFoldDB" id="V2TH29"/>
<dbReference type="PROSITE" id="PS51782">
    <property type="entry name" value="LYSM"/>
    <property type="match status" value="1"/>
</dbReference>
<dbReference type="eggNOG" id="COG1652">
    <property type="taxonomic scope" value="Bacteria"/>
</dbReference>
<dbReference type="InterPro" id="IPR052196">
    <property type="entry name" value="Bact_Kbp"/>
</dbReference>
<evidence type="ECO:0000313" key="2">
    <source>
        <dbReference type="EMBL" id="ESK36941.1"/>
    </source>
</evidence>
<sequence length="388" mass="42291">MKDFLKDTYSLSVMGIQQKMTSISAKTLLAIGLSIGTLHAASAEPTPRLSANAPNTYIVKSGDTLWDIAGMFLKSPSAWPKIWADNRNIKNPNLIYPGDKLLLCKYKGNTPLVGKDMGDGCKGVIARYTNSAQPNEIRLKPQVRIQSYDDAIPVIPLKSIQVWLDRAVILPSEALKDIPYVVGSEDNHLMAGVGQKIYVRGNGIQTGQYYGIYQPTSPYILKDNNGKDYNAGNELTQTAKAVATQVSNDIATLEIVQSYNQEVRLNNLVLPEKESRLPNTFVPTTQNITGGSIIRVLGSIGAATKNSVVTVNLGELDGLKSGQIFNISQPGKKIKDSKSDQTITLPSEKAGSLLIFKTFDHLSYAYVLESYIPIKVGSNITTPNNLED</sequence>
<dbReference type="STRING" id="1392540.P256_02386"/>
<feature type="domain" description="LysM" evidence="1">
    <location>
        <begin position="55"/>
        <end position="103"/>
    </location>
</feature>
<dbReference type="SUPFAM" id="SSF54106">
    <property type="entry name" value="LysM domain"/>
    <property type="match status" value="1"/>
</dbReference>
<dbReference type="HOGENOM" id="CLU_050533_1_1_6"/>
<dbReference type="RefSeq" id="WP_023273996.1">
    <property type="nucleotide sequence ID" value="NZ_KI530737.1"/>
</dbReference>
<dbReference type="PANTHER" id="PTHR34700:SF4">
    <property type="entry name" value="PHAGE-LIKE ELEMENT PBSX PROTEIN XKDP"/>
    <property type="match status" value="1"/>
</dbReference>
<dbReference type="OrthoDB" id="9765158at2"/>
<proteinExistence type="predicted"/>
<dbReference type="Gene3D" id="3.10.350.10">
    <property type="entry name" value="LysM domain"/>
    <property type="match status" value="1"/>
</dbReference>
<comment type="caution">
    <text evidence="2">The sequence shown here is derived from an EMBL/GenBank/DDBJ whole genome shotgun (WGS) entry which is preliminary data.</text>
</comment>
<dbReference type="PATRIC" id="fig|1392540.3.peg.2304"/>
<evidence type="ECO:0000313" key="3">
    <source>
        <dbReference type="Proteomes" id="UP000023785"/>
    </source>
</evidence>
<dbReference type="SMART" id="SM00257">
    <property type="entry name" value="LysM"/>
    <property type="match status" value="1"/>
</dbReference>
<organism evidence="2 3">
    <name type="scientific">Acinetobacter nectaris CIP 110549</name>
    <dbReference type="NCBI Taxonomy" id="1392540"/>
    <lineage>
        <taxon>Bacteria</taxon>
        <taxon>Pseudomonadati</taxon>
        <taxon>Pseudomonadota</taxon>
        <taxon>Gammaproteobacteria</taxon>
        <taxon>Moraxellales</taxon>
        <taxon>Moraxellaceae</taxon>
        <taxon>Acinetobacter</taxon>
    </lineage>
</organism>
<dbReference type="InterPro" id="IPR036779">
    <property type="entry name" value="LysM_dom_sf"/>
</dbReference>
<name>V2TH29_9GAMM</name>
<keyword evidence="3" id="KW-1185">Reference proteome</keyword>
<dbReference type="PANTHER" id="PTHR34700">
    <property type="entry name" value="POTASSIUM BINDING PROTEIN KBP"/>
    <property type="match status" value="1"/>
</dbReference>
<dbReference type="Proteomes" id="UP000023785">
    <property type="component" value="Unassembled WGS sequence"/>
</dbReference>
<dbReference type="Pfam" id="PF01476">
    <property type="entry name" value="LysM"/>
    <property type="match status" value="1"/>
</dbReference>